<proteinExistence type="predicted"/>
<evidence type="ECO:0000256" key="1">
    <source>
        <dbReference type="SAM" id="MobiDB-lite"/>
    </source>
</evidence>
<name>M0AGY8_9EURY</name>
<gene>
    <name evidence="2" type="ORF">C480_21804</name>
</gene>
<protein>
    <recommendedName>
        <fullName evidence="4">Type I phosphodiesterase/nucleotide pyrophosphatase</fullName>
    </recommendedName>
</protein>
<dbReference type="Gene3D" id="3.40.720.10">
    <property type="entry name" value="Alkaline Phosphatase, subunit A"/>
    <property type="match status" value="1"/>
</dbReference>
<dbReference type="SUPFAM" id="SSF53649">
    <property type="entry name" value="Alkaline phosphatase-like"/>
    <property type="match status" value="1"/>
</dbReference>
<dbReference type="EMBL" id="AOIP01000065">
    <property type="protein sequence ID" value="ELY97626.1"/>
    <property type="molecule type" value="Genomic_DNA"/>
</dbReference>
<comment type="caution">
    <text evidence="2">The sequence shown here is derived from an EMBL/GenBank/DDBJ whole genome shotgun (WGS) entry which is preliminary data.</text>
</comment>
<dbReference type="AlphaFoldDB" id="M0AGY8"/>
<feature type="region of interest" description="Disordered" evidence="1">
    <location>
        <begin position="272"/>
        <end position="298"/>
    </location>
</feature>
<dbReference type="InterPro" id="IPR017850">
    <property type="entry name" value="Alkaline_phosphatase_core_sf"/>
</dbReference>
<organism evidence="2 3">
    <name type="scientific">Natrialba aegyptia DSM 13077</name>
    <dbReference type="NCBI Taxonomy" id="1227491"/>
    <lineage>
        <taxon>Archaea</taxon>
        <taxon>Methanobacteriati</taxon>
        <taxon>Methanobacteriota</taxon>
        <taxon>Stenosarchaea group</taxon>
        <taxon>Halobacteria</taxon>
        <taxon>Halobacteriales</taxon>
        <taxon>Natrialbaceae</taxon>
        <taxon>Natrialba</taxon>
    </lineage>
</organism>
<dbReference type="InterPro" id="IPR002591">
    <property type="entry name" value="Phosphodiest/P_Trfase"/>
</dbReference>
<sequence length="298" mass="32630">MSETLCVLGLDAADYRLATRWQCSNLLLETSAELESISYSLDVPATLEVWPSIATGTPPAEHGVVLDSVGWDNTSGLNVLVRMAQLLPDAASERLAAAKERLDEGGFPYTDDPTVFDDGSVRNWPGVTPAHDWERESEWFEQATEGRMATTEFMRRYFGSTGSCLGWLAGQALSDVPIAGVHAHILDHAGHMYARRPAKLRTVYERIDALVGWLRSRVDRLVIVSDHGMQTTATDDPEPGVHSEHALVATTEPGPLPTDVLSVRPWLEDRIEADGEGTSDPTASVDAPREHLEDLGYL</sequence>
<dbReference type="RefSeq" id="WP_006667729.1">
    <property type="nucleotide sequence ID" value="NZ_AOIP01000065.1"/>
</dbReference>
<evidence type="ECO:0008006" key="4">
    <source>
        <dbReference type="Google" id="ProtNLM"/>
    </source>
</evidence>
<dbReference type="Pfam" id="PF01663">
    <property type="entry name" value="Phosphodiest"/>
    <property type="match status" value="1"/>
</dbReference>
<dbReference type="OrthoDB" id="330975at2157"/>
<accession>M0AGY8</accession>
<evidence type="ECO:0000313" key="2">
    <source>
        <dbReference type="EMBL" id="ELY97626.1"/>
    </source>
</evidence>
<keyword evidence="3" id="KW-1185">Reference proteome</keyword>
<dbReference type="PATRIC" id="fig|1227491.4.peg.4386"/>
<feature type="compositionally biased region" description="Basic and acidic residues" evidence="1">
    <location>
        <begin position="287"/>
        <end position="298"/>
    </location>
</feature>
<evidence type="ECO:0000313" key="3">
    <source>
        <dbReference type="Proteomes" id="UP000011591"/>
    </source>
</evidence>
<dbReference type="Proteomes" id="UP000011591">
    <property type="component" value="Unassembled WGS sequence"/>
</dbReference>
<reference evidence="2 3" key="1">
    <citation type="journal article" date="2014" name="PLoS Genet.">
        <title>Phylogenetically driven sequencing of extremely halophilic archaea reveals strategies for static and dynamic osmo-response.</title>
        <authorList>
            <person name="Becker E.A."/>
            <person name="Seitzer P.M."/>
            <person name="Tritt A."/>
            <person name="Larsen D."/>
            <person name="Krusor M."/>
            <person name="Yao A.I."/>
            <person name="Wu D."/>
            <person name="Madern D."/>
            <person name="Eisen J.A."/>
            <person name="Darling A.E."/>
            <person name="Facciotti M.T."/>
        </authorList>
    </citation>
    <scope>NUCLEOTIDE SEQUENCE [LARGE SCALE GENOMIC DNA]</scope>
    <source>
        <strain evidence="2 3">DSM 13077</strain>
    </source>
</reference>